<dbReference type="GO" id="GO:0008270">
    <property type="term" value="F:zinc ion binding"/>
    <property type="evidence" value="ECO:0007669"/>
    <property type="project" value="UniProtKB-KW"/>
</dbReference>
<gene>
    <name evidence="6" type="ORF">BD311DRAFT_675582</name>
</gene>
<name>A0A4Q9M9P4_9APHY</name>
<protein>
    <submittedName>
        <fullName evidence="6">Uncharacterized protein</fullName>
    </submittedName>
</protein>
<dbReference type="Proteomes" id="UP000292957">
    <property type="component" value="Unassembled WGS sequence"/>
</dbReference>
<dbReference type="PANTHER" id="PTHR46481:SF10">
    <property type="entry name" value="ZINC FINGER BED DOMAIN-CONTAINING PROTEIN 39"/>
    <property type="match status" value="1"/>
</dbReference>
<reference evidence="6" key="1">
    <citation type="submission" date="2019-01" db="EMBL/GenBank/DDBJ databases">
        <title>Draft genome sequences of three monokaryotic isolates of the white-rot basidiomycete fungus Dichomitus squalens.</title>
        <authorList>
            <consortium name="DOE Joint Genome Institute"/>
            <person name="Lopez S.C."/>
            <person name="Andreopoulos B."/>
            <person name="Pangilinan J."/>
            <person name="Lipzen A."/>
            <person name="Riley R."/>
            <person name="Ahrendt S."/>
            <person name="Ng V."/>
            <person name="Barry K."/>
            <person name="Daum C."/>
            <person name="Grigoriev I.V."/>
            <person name="Hilden K.S."/>
            <person name="Makela M.R."/>
            <person name="de Vries R.P."/>
        </authorList>
    </citation>
    <scope>NUCLEOTIDE SEQUENCE [LARGE SCALE GENOMIC DNA]</scope>
    <source>
        <strain evidence="6">OM18370.1</strain>
    </source>
</reference>
<evidence type="ECO:0000256" key="3">
    <source>
        <dbReference type="ARBA" id="ARBA00022771"/>
    </source>
</evidence>
<dbReference type="SUPFAM" id="SSF53098">
    <property type="entry name" value="Ribonuclease H-like"/>
    <property type="match status" value="1"/>
</dbReference>
<evidence type="ECO:0000313" key="6">
    <source>
        <dbReference type="EMBL" id="TBU22652.1"/>
    </source>
</evidence>
<keyword evidence="3" id="KW-0863">Zinc-finger</keyword>
<dbReference type="PANTHER" id="PTHR46481">
    <property type="entry name" value="ZINC FINGER BED DOMAIN-CONTAINING PROTEIN 4"/>
    <property type="match status" value="1"/>
</dbReference>
<comment type="subcellular location">
    <subcellularLocation>
        <location evidence="1">Nucleus</location>
    </subcellularLocation>
</comment>
<evidence type="ECO:0000256" key="1">
    <source>
        <dbReference type="ARBA" id="ARBA00004123"/>
    </source>
</evidence>
<evidence type="ECO:0000256" key="5">
    <source>
        <dbReference type="ARBA" id="ARBA00023242"/>
    </source>
</evidence>
<dbReference type="InterPro" id="IPR012337">
    <property type="entry name" value="RNaseH-like_sf"/>
</dbReference>
<keyword evidence="5" id="KW-0539">Nucleus</keyword>
<dbReference type="AlphaFoldDB" id="A0A4Q9M9P4"/>
<evidence type="ECO:0000256" key="4">
    <source>
        <dbReference type="ARBA" id="ARBA00022833"/>
    </source>
</evidence>
<keyword evidence="2" id="KW-0479">Metal-binding</keyword>
<proteinExistence type="predicted"/>
<dbReference type="OrthoDB" id="3359487at2759"/>
<dbReference type="InterPro" id="IPR052035">
    <property type="entry name" value="ZnF_BED_domain_contain"/>
</dbReference>
<dbReference type="GO" id="GO:0005634">
    <property type="term" value="C:nucleus"/>
    <property type="evidence" value="ECO:0007669"/>
    <property type="project" value="UniProtKB-SubCell"/>
</dbReference>
<accession>A0A4Q9M9P4</accession>
<evidence type="ECO:0000256" key="2">
    <source>
        <dbReference type="ARBA" id="ARBA00022723"/>
    </source>
</evidence>
<organism evidence="6">
    <name type="scientific">Dichomitus squalens</name>
    <dbReference type="NCBI Taxonomy" id="114155"/>
    <lineage>
        <taxon>Eukaryota</taxon>
        <taxon>Fungi</taxon>
        <taxon>Dikarya</taxon>
        <taxon>Basidiomycota</taxon>
        <taxon>Agaricomycotina</taxon>
        <taxon>Agaricomycetes</taxon>
        <taxon>Polyporales</taxon>
        <taxon>Polyporaceae</taxon>
        <taxon>Dichomitus</taxon>
    </lineage>
</organism>
<dbReference type="EMBL" id="ML143533">
    <property type="protein sequence ID" value="TBU22652.1"/>
    <property type="molecule type" value="Genomic_DNA"/>
</dbReference>
<keyword evidence="4" id="KW-0862">Zinc</keyword>
<sequence>MLAQVARLTQKVWYSPQIRAELAQLAGDADINSEVLVRMVKTRWNTVAVVLERILELKDVLPELCDMHRFNGDRSARLRRYILSNEEWAVLEQLYRLLDPFLFATNDISSSTRGLVHEVIPYMDVLTAHLDDFQDDLSLTSAIRAAAKRGRLMLSKYYSLTDETPIFRIAMSTFSGLILATQLPY</sequence>